<reference evidence="1" key="1">
    <citation type="journal article" date="2019" name="Database">
        <title>The radish genome database (RadishGD): an integrated information resource for radish genomics.</title>
        <authorList>
            <person name="Yu H.J."/>
            <person name="Baek S."/>
            <person name="Lee Y.J."/>
            <person name="Cho A."/>
            <person name="Mun J.H."/>
        </authorList>
    </citation>
    <scope>NUCLEOTIDE SEQUENCE [LARGE SCALE GENOMIC DNA]</scope>
    <source>
        <strain evidence="1">cv. WK10039</strain>
    </source>
</reference>
<dbReference type="Proteomes" id="UP000504610">
    <property type="component" value="Chromosome 4"/>
</dbReference>
<keyword evidence="1" id="KW-1185">Reference proteome</keyword>
<dbReference type="GeneID" id="130511600"/>
<name>A0A9W3DLY0_RAPSA</name>
<reference evidence="2" key="2">
    <citation type="submission" date="2025-08" db="UniProtKB">
        <authorList>
            <consortium name="RefSeq"/>
        </authorList>
    </citation>
    <scope>IDENTIFICATION</scope>
    <source>
        <tissue evidence="2">Leaf</tissue>
    </source>
</reference>
<dbReference type="KEGG" id="rsz:130511600"/>
<evidence type="ECO:0000313" key="1">
    <source>
        <dbReference type="Proteomes" id="UP000504610"/>
    </source>
</evidence>
<evidence type="ECO:0000313" key="2">
    <source>
        <dbReference type="RefSeq" id="XP_056864789.1"/>
    </source>
</evidence>
<organism evidence="1 2">
    <name type="scientific">Raphanus sativus</name>
    <name type="common">Radish</name>
    <name type="synonym">Raphanus raphanistrum var. sativus</name>
    <dbReference type="NCBI Taxonomy" id="3726"/>
    <lineage>
        <taxon>Eukaryota</taxon>
        <taxon>Viridiplantae</taxon>
        <taxon>Streptophyta</taxon>
        <taxon>Embryophyta</taxon>
        <taxon>Tracheophyta</taxon>
        <taxon>Spermatophyta</taxon>
        <taxon>Magnoliopsida</taxon>
        <taxon>eudicotyledons</taxon>
        <taxon>Gunneridae</taxon>
        <taxon>Pentapetalae</taxon>
        <taxon>rosids</taxon>
        <taxon>malvids</taxon>
        <taxon>Brassicales</taxon>
        <taxon>Brassicaceae</taxon>
        <taxon>Brassiceae</taxon>
        <taxon>Raphanus</taxon>
    </lineage>
</organism>
<dbReference type="AlphaFoldDB" id="A0A9W3DLY0"/>
<protein>
    <submittedName>
        <fullName evidence="2">Uncharacterized protein LOC130511600</fullName>
    </submittedName>
</protein>
<accession>A0A9W3DLY0</accession>
<dbReference type="RefSeq" id="XP_056864789.1">
    <property type="nucleotide sequence ID" value="XM_057008809.1"/>
</dbReference>
<sequence>MDPRDTLQLAETESKLWVEAQILPTPATDRQQPSLPSIPGRWCFLDGSLKDNEVFSGQGWYSTLEGFTGLMRARNIRASLSPFHSEVEALLWAMEDIKILQENFYSSEIIHVLRMQNLKADSLARCARKQTFFVMHMDAELPVWFKKYI</sequence>
<proteinExistence type="predicted"/>
<gene>
    <name evidence="2" type="primary">LOC130511600</name>
</gene>